<gene>
    <name evidence="7 9" type="primary">mltG</name>
    <name evidence="9" type="ORF">GCM10009821_03380</name>
</gene>
<dbReference type="EC" id="4.2.2.29" evidence="7"/>
<feature type="site" description="Important for catalytic activity" evidence="7">
    <location>
        <position position="255"/>
    </location>
</feature>
<feature type="compositionally biased region" description="Basic residues" evidence="8">
    <location>
        <begin position="17"/>
        <end position="28"/>
    </location>
</feature>
<keyword evidence="6 7" id="KW-0961">Cell wall biogenesis/degradation</keyword>
<comment type="similarity">
    <text evidence="7">Belongs to the transglycosylase MltG family.</text>
</comment>
<feature type="transmembrane region" description="Helical" evidence="7">
    <location>
        <begin position="32"/>
        <end position="54"/>
    </location>
</feature>
<organism evidence="9 10">
    <name type="scientific">Aeromicrobium halocynthiae</name>
    <dbReference type="NCBI Taxonomy" id="560557"/>
    <lineage>
        <taxon>Bacteria</taxon>
        <taxon>Bacillati</taxon>
        <taxon>Actinomycetota</taxon>
        <taxon>Actinomycetes</taxon>
        <taxon>Propionibacteriales</taxon>
        <taxon>Nocardioidaceae</taxon>
        <taxon>Aeromicrobium</taxon>
    </lineage>
</organism>
<evidence type="ECO:0000256" key="5">
    <source>
        <dbReference type="ARBA" id="ARBA00023239"/>
    </source>
</evidence>
<dbReference type="Gene3D" id="3.30.160.60">
    <property type="entry name" value="Classic Zinc Finger"/>
    <property type="match status" value="1"/>
</dbReference>
<dbReference type="PANTHER" id="PTHR30518:SF2">
    <property type="entry name" value="ENDOLYTIC MUREIN TRANSGLYCOSYLASE"/>
    <property type="match status" value="1"/>
</dbReference>
<accession>A0ABP5HAC9</accession>
<dbReference type="NCBIfam" id="TIGR00247">
    <property type="entry name" value="endolytic transglycosylase MltG"/>
    <property type="match status" value="1"/>
</dbReference>
<dbReference type="HAMAP" id="MF_02065">
    <property type="entry name" value="MltG"/>
    <property type="match status" value="1"/>
</dbReference>
<evidence type="ECO:0000256" key="4">
    <source>
        <dbReference type="ARBA" id="ARBA00023136"/>
    </source>
</evidence>
<keyword evidence="5 7" id="KW-0456">Lyase</keyword>
<keyword evidence="3 7" id="KW-1133">Transmembrane helix</keyword>
<name>A0ABP5HAC9_9ACTN</name>
<dbReference type="EMBL" id="BAAAPY010000001">
    <property type="protein sequence ID" value="GAA2069928.1"/>
    <property type="molecule type" value="Genomic_DNA"/>
</dbReference>
<keyword evidence="10" id="KW-1185">Reference proteome</keyword>
<keyword evidence="2 7" id="KW-0812">Transmembrane</keyword>
<evidence type="ECO:0000313" key="9">
    <source>
        <dbReference type="EMBL" id="GAA2069928.1"/>
    </source>
</evidence>
<comment type="subcellular location">
    <subcellularLocation>
        <location evidence="7">Cell membrane</location>
        <topology evidence="7">Single-pass membrane protein</topology>
    </subcellularLocation>
</comment>
<evidence type="ECO:0000256" key="1">
    <source>
        <dbReference type="ARBA" id="ARBA00022475"/>
    </source>
</evidence>
<dbReference type="CDD" id="cd08010">
    <property type="entry name" value="MltG_like"/>
    <property type="match status" value="1"/>
</dbReference>
<evidence type="ECO:0000256" key="8">
    <source>
        <dbReference type="SAM" id="MobiDB-lite"/>
    </source>
</evidence>
<evidence type="ECO:0000256" key="7">
    <source>
        <dbReference type="HAMAP-Rule" id="MF_02065"/>
    </source>
</evidence>
<protein>
    <recommendedName>
        <fullName evidence="7">Endolytic murein transglycosylase</fullName>
        <ecNumber evidence="7">4.2.2.29</ecNumber>
    </recommendedName>
    <alternativeName>
        <fullName evidence="7">Peptidoglycan lytic transglycosylase</fullName>
    </alternativeName>
    <alternativeName>
        <fullName evidence="7">Peptidoglycan polymerization terminase</fullName>
    </alternativeName>
</protein>
<comment type="function">
    <text evidence="7">Functions as a peptidoglycan terminase that cleaves nascent peptidoglycan strands endolytically to terminate their elongation.</text>
</comment>
<dbReference type="Proteomes" id="UP001501480">
    <property type="component" value="Unassembled WGS sequence"/>
</dbReference>
<evidence type="ECO:0000256" key="2">
    <source>
        <dbReference type="ARBA" id="ARBA00022692"/>
    </source>
</evidence>
<evidence type="ECO:0000256" key="3">
    <source>
        <dbReference type="ARBA" id="ARBA00022989"/>
    </source>
</evidence>
<evidence type="ECO:0000313" key="10">
    <source>
        <dbReference type="Proteomes" id="UP001501480"/>
    </source>
</evidence>
<keyword evidence="4 7" id="KW-0472">Membrane</keyword>
<sequence>MSDSGLDLMTDPDGPRRPGHRRAERKRRRGRGAVALVLGLALVAGIAVAGMWGVREIDGFLNGPEDYEGQGSGEVVVEIVNGANGQQIAEVLAENDVVASAEAFYRLALTDERINLVQPGFYQLRLQMSAEWALRELSDRANRVEGRVLIPEGARVSQVPELVATGSDIPAEDVEAELEDASELGLPEAAGGDPEGYLFPATYTVPPGTSARELLRQMVARGLEVEQELEIGSKSEALGYTTAEILTIASILEYEVADDDFARAARVIYNRLDVGEALRMDSTVHYISGRAGDVFTTEEERASDSPYNTYRYPGLPPGPIGSPGAAAIEAALNPEEGDWMYFVADPQTGETTFTNTYAEHQAACREAGFSC</sequence>
<dbReference type="InterPro" id="IPR003770">
    <property type="entry name" value="MLTG-like"/>
</dbReference>
<reference evidence="10" key="1">
    <citation type="journal article" date="2019" name="Int. J. Syst. Evol. Microbiol.">
        <title>The Global Catalogue of Microorganisms (GCM) 10K type strain sequencing project: providing services to taxonomists for standard genome sequencing and annotation.</title>
        <authorList>
            <consortium name="The Broad Institute Genomics Platform"/>
            <consortium name="The Broad Institute Genome Sequencing Center for Infectious Disease"/>
            <person name="Wu L."/>
            <person name="Ma J."/>
        </authorList>
    </citation>
    <scope>NUCLEOTIDE SEQUENCE [LARGE SCALE GENOMIC DNA]</scope>
    <source>
        <strain evidence="10">JCM 15749</strain>
    </source>
</reference>
<proteinExistence type="inferred from homology"/>
<feature type="region of interest" description="Disordered" evidence="8">
    <location>
        <begin position="1"/>
        <end position="28"/>
    </location>
</feature>
<keyword evidence="1 7" id="KW-1003">Cell membrane</keyword>
<dbReference type="RefSeq" id="WP_344323544.1">
    <property type="nucleotide sequence ID" value="NZ_BAAAPY010000001.1"/>
</dbReference>
<dbReference type="Pfam" id="PF02618">
    <property type="entry name" value="YceG"/>
    <property type="match status" value="1"/>
</dbReference>
<dbReference type="PANTHER" id="PTHR30518">
    <property type="entry name" value="ENDOLYTIC MUREIN TRANSGLYCOSYLASE"/>
    <property type="match status" value="1"/>
</dbReference>
<evidence type="ECO:0000256" key="6">
    <source>
        <dbReference type="ARBA" id="ARBA00023316"/>
    </source>
</evidence>
<dbReference type="Gene3D" id="3.30.1490.480">
    <property type="entry name" value="Endolytic murein transglycosylase"/>
    <property type="match status" value="1"/>
</dbReference>
<comment type="catalytic activity">
    <reaction evidence="7">
        <text>a peptidoglycan chain = a peptidoglycan chain with N-acetyl-1,6-anhydromuramyl-[peptide] at the reducing end + a peptidoglycan chain with N-acetylglucosamine at the non-reducing end.</text>
        <dbReference type="EC" id="4.2.2.29"/>
    </reaction>
</comment>
<comment type="caution">
    <text evidence="9">The sequence shown here is derived from an EMBL/GenBank/DDBJ whole genome shotgun (WGS) entry which is preliminary data.</text>
</comment>